<sequence>MQRFLFGTTSGRADYIKISNQSRQQYCQQNSSNLQILCPQYLKNGFFQLKKVLYSRLTLPNIALISFCAPSAKQGCHFNSCI</sequence>
<dbReference type="EMBL" id="JAPXFL010000001">
    <property type="protein sequence ID" value="KAK9511683.1"/>
    <property type="molecule type" value="Genomic_DNA"/>
</dbReference>
<proteinExistence type="predicted"/>
<dbReference type="Proteomes" id="UP001461498">
    <property type="component" value="Unassembled WGS sequence"/>
</dbReference>
<name>A0AAW1DR31_9HEMI</name>
<comment type="caution">
    <text evidence="1">The sequence shown here is derived from an EMBL/GenBank/DDBJ whole genome shotgun (WGS) entry which is preliminary data.</text>
</comment>
<organism evidence="1 2">
    <name type="scientific">Rhynocoris fuscipes</name>
    <dbReference type="NCBI Taxonomy" id="488301"/>
    <lineage>
        <taxon>Eukaryota</taxon>
        <taxon>Metazoa</taxon>
        <taxon>Ecdysozoa</taxon>
        <taxon>Arthropoda</taxon>
        <taxon>Hexapoda</taxon>
        <taxon>Insecta</taxon>
        <taxon>Pterygota</taxon>
        <taxon>Neoptera</taxon>
        <taxon>Paraneoptera</taxon>
        <taxon>Hemiptera</taxon>
        <taxon>Heteroptera</taxon>
        <taxon>Panheteroptera</taxon>
        <taxon>Cimicomorpha</taxon>
        <taxon>Reduviidae</taxon>
        <taxon>Harpactorinae</taxon>
        <taxon>Harpactorini</taxon>
        <taxon>Rhynocoris</taxon>
    </lineage>
</organism>
<evidence type="ECO:0000313" key="2">
    <source>
        <dbReference type="Proteomes" id="UP001461498"/>
    </source>
</evidence>
<dbReference type="AlphaFoldDB" id="A0AAW1DR31"/>
<accession>A0AAW1DR31</accession>
<protein>
    <submittedName>
        <fullName evidence="1">Uncharacterized protein</fullName>
    </submittedName>
</protein>
<evidence type="ECO:0000313" key="1">
    <source>
        <dbReference type="EMBL" id="KAK9511683.1"/>
    </source>
</evidence>
<reference evidence="1 2" key="1">
    <citation type="submission" date="2022-12" db="EMBL/GenBank/DDBJ databases">
        <title>Chromosome-level genome assembly of true bugs.</title>
        <authorList>
            <person name="Ma L."/>
            <person name="Li H."/>
        </authorList>
    </citation>
    <scope>NUCLEOTIDE SEQUENCE [LARGE SCALE GENOMIC DNA]</scope>
    <source>
        <strain evidence="1">Lab_2022b</strain>
    </source>
</reference>
<keyword evidence="2" id="KW-1185">Reference proteome</keyword>
<gene>
    <name evidence="1" type="ORF">O3M35_000299</name>
</gene>